<evidence type="ECO:0000313" key="2">
    <source>
        <dbReference type="Proteomes" id="UP000218785"/>
    </source>
</evidence>
<dbReference type="EMBL" id="AP018248">
    <property type="protein sequence ID" value="BAY96862.1"/>
    <property type="molecule type" value="Genomic_DNA"/>
</dbReference>
<dbReference type="Proteomes" id="UP000218785">
    <property type="component" value="Chromosome"/>
</dbReference>
<accession>A0A1Z4MTP9</accession>
<protein>
    <submittedName>
        <fullName evidence="1">Uncharacterized protein</fullName>
    </submittedName>
</protein>
<evidence type="ECO:0000313" key="1">
    <source>
        <dbReference type="EMBL" id="BAY96862.1"/>
    </source>
</evidence>
<sequence>MKSLATEIPVNTIIPVFTAIGDRQWQKFKDLEADFISQHGVEG</sequence>
<reference evidence="1 2" key="1">
    <citation type="submission" date="2017-06" db="EMBL/GenBank/DDBJ databases">
        <title>Genome sequencing of cyanobaciteial culture collection at National Institute for Environmental Studies (NIES).</title>
        <authorList>
            <person name="Hirose Y."/>
            <person name="Shimura Y."/>
            <person name="Fujisawa T."/>
            <person name="Nakamura Y."/>
            <person name="Kawachi M."/>
        </authorList>
    </citation>
    <scope>NUCLEOTIDE SEQUENCE [LARGE SCALE GENOMIC DNA]</scope>
    <source>
        <strain evidence="1 2">NIES-37</strain>
    </source>
</reference>
<dbReference type="AlphaFoldDB" id="A0A1Z4MTP9"/>
<proteinExistence type="predicted"/>
<dbReference type="RefSeq" id="WP_321206856.1">
    <property type="nucleotide sequence ID" value="NZ_CAWNJS010000001.1"/>
</dbReference>
<gene>
    <name evidence="1" type="ORF">NIES37_07990</name>
</gene>
<organism evidence="1 2">
    <name type="scientific">Tolypothrix tenuis PCC 7101</name>
    <dbReference type="NCBI Taxonomy" id="231146"/>
    <lineage>
        <taxon>Bacteria</taxon>
        <taxon>Bacillati</taxon>
        <taxon>Cyanobacteriota</taxon>
        <taxon>Cyanophyceae</taxon>
        <taxon>Nostocales</taxon>
        <taxon>Tolypothrichaceae</taxon>
        <taxon>Tolypothrix</taxon>
    </lineage>
</organism>
<name>A0A1Z4MTP9_9CYAN</name>
<dbReference type="KEGG" id="ttq:NIES37_07990"/>
<keyword evidence="2" id="KW-1185">Reference proteome</keyword>